<protein>
    <submittedName>
        <fullName evidence="2">YIEGIA family protein</fullName>
    </submittedName>
</protein>
<proteinExistence type="predicted"/>
<evidence type="ECO:0000313" key="2">
    <source>
        <dbReference type="EMBL" id="MBS4539705.1"/>
    </source>
</evidence>
<reference evidence="2" key="1">
    <citation type="submission" date="2019-12" db="EMBL/GenBank/DDBJ databases">
        <title>Clostridiaceae gen. nov. sp. nov., isolated from sediment in Xinjiang, China.</title>
        <authorList>
            <person name="Zhang R."/>
        </authorList>
    </citation>
    <scope>NUCLEOTIDE SEQUENCE</scope>
    <source>
        <strain evidence="2">D2Q-11</strain>
    </source>
</reference>
<keyword evidence="3" id="KW-1185">Reference proteome</keyword>
<dbReference type="EMBL" id="WSFT01000053">
    <property type="protein sequence ID" value="MBS4539705.1"/>
    <property type="molecule type" value="Genomic_DNA"/>
</dbReference>
<feature type="transmembrane region" description="Helical" evidence="1">
    <location>
        <begin position="6"/>
        <end position="25"/>
    </location>
</feature>
<gene>
    <name evidence="2" type="ORF">GOQ27_14620</name>
</gene>
<dbReference type="InterPro" id="IPR025918">
    <property type="entry name" value="YIEGIA"/>
</dbReference>
<organism evidence="2 3">
    <name type="scientific">Anaeromonas frigoriresistens</name>
    <dbReference type="NCBI Taxonomy" id="2683708"/>
    <lineage>
        <taxon>Bacteria</taxon>
        <taxon>Bacillati</taxon>
        <taxon>Bacillota</taxon>
        <taxon>Tissierellia</taxon>
        <taxon>Tissierellales</taxon>
        <taxon>Thermohalobacteraceae</taxon>
        <taxon>Anaeromonas</taxon>
    </lineage>
</organism>
<comment type="caution">
    <text evidence="2">The sequence shown here is derived from an EMBL/GenBank/DDBJ whole genome shotgun (WGS) entry which is preliminary data.</text>
</comment>
<evidence type="ECO:0000256" key="1">
    <source>
        <dbReference type="SAM" id="Phobius"/>
    </source>
</evidence>
<keyword evidence="1" id="KW-0472">Membrane</keyword>
<keyword evidence="1" id="KW-1133">Transmembrane helix</keyword>
<dbReference type="RefSeq" id="WP_203367625.1">
    <property type="nucleotide sequence ID" value="NZ_WSFT01000053.1"/>
</dbReference>
<sequence>MIDYGYIIVPSFILGFLSRLSMLRIDYRQYPSYPQAAFSHITLGAIAASLGALAIPAIAAEQYSAVTFLSLAAQQFRDVRNLERQSLDNIEPTELIPRGTAYIEDIAKSFEARNYVSMITSVLVSISIFSSSRFGVGDQISVLIGVIIGIAVIIYLNKKIKRSVLGEIADVKEATISFDGPLLLVNGIVIMNVGFEDSREIYIEKGIAVEIIPKDENGLATIANVGQRQAITHEAAAQLGIRKDVDEPDFTPMIRRNSENGNLVLSIVALEPDVECLIEIVKSTLVLESAKRKPLASKYGKKAAD</sequence>
<accession>A0A942ZAE1</accession>
<keyword evidence="1" id="KW-0812">Transmembrane</keyword>
<feature type="transmembrane region" description="Helical" evidence="1">
    <location>
        <begin position="139"/>
        <end position="156"/>
    </location>
</feature>
<dbReference type="Proteomes" id="UP000724672">
    <property type="component" value="Unassembled WGS sequence"/>
</dbReference>
<feature type="transmembrane region" description="Helical" evidence="1">
    <location>
        <begin position="37"/>
        <end position="59"/>
    </location>
</feature>
<name>A0A942ZAE1_9FIRM</name>
<dbReference type="Pfam" id="PF14045">
    <property type="entry name" value="YIEGIA"/>
    <property type="match status" value="1"/>
</dbReference>
<evidence type="ECO:0000313" key="3">
    <source>
        <dbReference type="Proteomes" id="UP000724672"/>
    </source>
</evidence>
<dbReference type="AlphaFoldDB" id="A0A942ZAE1"/>